<proteinExistence type="predicted"/>
<keyword evidence="2" id="KW-1185">Reference proteome</keyword>
<gene>
    <name evidence="1" type="ORF">SAMN05192530_106118</name>
</gene>
<dbReference type="OrthoDB" id="8773923at2"/>
<sequence>MGQAKAKRALGFTDADVRRWEADDCVNFAIALARRTEWLLHVDWLTPNGRKEREAGDEAEMVPLRVYVGDDSSTVFDARGITSIWEFSPKTVARLAKERSQPTWRQPGVTTRTYAEDRLWSLPLRRAPDIAEIDHATKVIDAHPTFPQRIPPRATPTFPAKFAANYQWGFCAMFAEAFEDLTGEAATAFCIDEMDDGWASGEVGAGGYVHSFVPHADGTATDSWGRQSTARIAERFGALRWHEDRELHLRVVARLRGNSPERYAERYEAAREMLVAHGFGAASKP</sequence>
<accession>A0A1H0JCY3</accession>
<protein>
    <submittedName>
        <fullName evidence="1">Uncharacterized protein</fullName>
    </submittedName>
</protein>
<dbReference type="Proteomes" id="UP000198793">
    <property type="component" value="Unassembled WGS sequence"/>
</dbReference>
<name>A0A1H0JCY3_9HYPH</name>
<dbReference type="RefSeq" id="WP_090674406.1">
    <property type="nucleotide sequence ID" value="NZ_FNIT01000006.1"/>
</dbReference>
<organism evidence="1 2">
    <name type="scientific">Aureimonas jatrophae</name>
    <dbReference type="NCBI Taxonomy" id="1166073"/>
    <lineage>
        <taxon>Bacteria</taxon>
        <taxon>Pseudomonadati</taxon>
        <taxon>Pseudomonadota</taxon>
        <taxon>Alphaproteobacteria</taxon>
        <taxon>Hyphomicrobiales</taxon>
        <taxon>Aurantimonadaceae</taxon>
        <taxon>Aureimonas</taxon>
    </lineage>
</organism>
<evidence type="ECO:0000313" key="2">
    <source>
        <dbReference type="Proteomes" id="UP000198793"/>
    </source>
</evidence>
<dbReference type="AlphaFoldDB" id="A0A1H0JCY3"/>
<reference evidence="1 2" key="1">
    <citation type="submission" date="2016-10" db="EMBL/GenBank/DDBJ databases">
        <authorList>
            <person name="de Groot N.N."/>
        </authorList>
    </citation>
    <scope>NUCLEOTIDE SEQUENCE [LARGE SCALE GENOMIC DNA]</scope>
    <source>
        <strain evidence="2">L7-484,KACC 16230,DSM 25025</strain>
    </source>
</reference>
<evidence type="ECO:0000313" key="1">
    <source>
        <dbReference type="EMBL" id="SDO41400.1"/>
    </source>
</evidence>
<dbReference type="EMBL" id="FNIT01000006">
    <property type="protein sequence ID" value="SDO41400.1"/>
    <property type="molecule type" value="Genomic_DNA"/>
</dbReference>